<dbReference type="EMBL" id="JADIMU010000009">
    <property type="protein sequence ID" value="MBO8442349.1"/>
    <property type="molecule type" value="Genomic_DNA"/>
</dbReference>
<protein>
    <recommendedName>
        <fullName evidence="4">Phosphatidate cytidylyltransferase</fullName>
    </recommendedName>
</protein>
<proteinExistence type="predicted"/>
<evidence type="ECO:0000313" key="2">
    <source>
        <dbReference type="EMBL" id="MBO8442349.1"/>
    </source>
</evidence>
<sequence>MAGDLLALLYTVLMIVAVVAFAFVLHRWAHLPAEATRKLIHIGVSNSIFILTGCFDNLDWAMAGLALFVVVNALVVYSGAARLLGMGDRKRDNGLIYFPFSILILILLWDRGLVARHDVVAATLVMGYGDGLAALVGVHFGRHKYSVLNATKSWEGTAVMVLVSLIVYAIFTPYPLWAIAVAAAVAGFFEAVTPLGLDNITVPILTALMGALLC</sequence>
<dbReference type="AlphaFoldDB" id="A0A9D9H8Z9"/>
<dbReference type="InterPro" id="IPR037997">
    <property type="entry name" value="Dgk1-like"/>
</dbReference>
<dbReference type="Proteomes" id="UP000823633">
    <property type="component" value="Unassembled WGS sequence"/>
</dbReference>
<keyword evidence="1" id="KW-1133">Transmembrane helix</keyword>
<dbReference type="PANTHER" id="PTHR31303">
    <property type="entry name" value="CTP-DEPENDENT DIACYLGLYCEROL KINASE 1"/>
    <property type="match status" value="1"/>
</dbReference>
<keyword evidence="1" id="KW-0812">Transmembrane</keyword>
<reference evidence="2" key="1">
    <citation type="submission" date="2020-10" db="EMBL/GenBank/DDBJ databases">
        <authorList>
            <person name="Gilroy R."/>
        </authorList>
    </citation>
    <scope>NUCLEOTIDE SEQUENCE</scope>
    <source>
        <strain evidence="2">11167</strain>
    </source>
</reference>
<feature type="transmembrane region" description="Helical" evidence="1">
    <location>
        <begin position="61"/>
        <end position="83"/>
    </location>
</feature>
<accession>A0A9D9H8Z9</accession>
<name>A0A9D9H8Z9_9SPIR</name>
<comment type="caution">
    <text evidence="2">The sequence shown here is derived from an EMBL/GenBank/DDBJ whole genome shotgun (WGS) entry which is preliminary data.</text>
</comment>
<dbReference type="GO" id="GO:0004143">
    <property type="term" value="F:ATP-dependent diacylglycerol kinase activity"/>
    <property type="evidence" value="ECO:0007669"/>
    <property type="project" value="InterPro"/>
</dbReference>
<feature type="transmembrane region" description="Helical" evidence="1">
    <location>
        <begin position="153"/>
        <end position="171"/>
    </location>
</feature>
<gene>
    <name evidence="2" type="ORF">IAC42_01110</name>
</gene>
<evidence type="ECO:0000313" key="3">
    <source>
        <dbReference type="Proteomes" id="UP000823633"/>
    </source>
</evidence>
<keyword evidence="1" id="KW-0472">Membrane</keyword>
<reference evidence="2" key="2">
    <citation type="journal article" date="2021" name="PeerJ">
        <title>Extensive microbial diversity within the chicken gut microbiome revealed by metagenomics and culture.</title>
        <authorList>
            <person name="Gilroy R."/>
            <person name="Ravi A."/>
            <person name="Getino M."/>
            <person name="Pursley I."/>
            <person name="Horton D.L."/>
            <person name="Alikhan N.F."/>
            <person name="Baker D."/>
            <person name="Gharbi K."/>
            <person name="Hall N."/>
            <person name="Watson M."/>
            <person name="Adriaenssens E.M."/>
            <person name="Foster-Nyarko E."/>
            <person name="Jarju S."/>
            <person name="Secka A."/>
            <person name="Antonio M."/>
            <person name="Oren A."/>
            <person name="Chaudhuri R.R."/>
            <person name="La Ragione R."/>
            <person name="Hildebrand F."/>
            <person name="Pallen M.J."/>
        </authorList>
    </citation>
    <scope>NUCLEOTIDE SEQUENCE</scope>
    <source>
        <strain evidence="2">11167</strain>
    </source>
</reference>
<evidence type="ECO:0000256" key="1">
    <source>
        <dbReference type="SAM" id="Phobius"/>
    </source>
</evidence>
<feature type="transmembrane region" description="Helical" evidence="1">
    <location>
        <begin position="95"/>
        <end position="114"/>
    </location>
</feature>
<feature type="transmembrane region" description="Helical" evidence="1">
    <location>
        <begin position="120"/>
        <end position="141"/>
    </location>
</feature>
<organism evidence="2 3">
    <name type="scientific">Candidatus Aphodenecus pullistercoris</name>
    <dbReference type="NCBI Taxonomy" id="2840669"/>
    <lineage>
        <taxon>Bacteria</taxon>
        <taxon>Pseudomonadati</taxon>
        <taxon>Spirochaetota</taxon>
        <taxon>Spirochaetia</taxon>
        <taxon>Spirochaetales</taxon>
        <taxon>Candidatus Aphodenecus</taxon>
    </lineage>
</organism>
<evidence type="ECO:0008006" key="4">
    <source>
        <dbReference type="Google" id="ProtNLM"/>
    </source>
</evidence>
<feature type="transmembrane region" description="Helical" evidence="1">
    <location>
        <begin position="6"/>
        <end position="26"/>
    </location>
</feature>
<dbReference type="PANTHER" id="PTHR31303:SF1">
    <property type="entry name" value="CTP-DEPENDENT DIACYLGLYCEROL KINASE 1"/>
    <property type="match status" value="1"/>
</dbReference>